<reference evidence="2" key="3">
    <citation type="submission" date="2025-09" db="UniProtKB">
        <authorList>
            <consortium name="Ensembl"/>
        </authorList>
    </citation>
    <scope>IDENTIFICATION</scope>
</reference>
<dbReference type="Proteomes" id="UP000005226">
    <property type="component" value="Chromosome 4"/>
</dbReference>
<dbReference type="GO" id="GO:0031297">
    <property type="term" value="P:replication fork processing"/>
    <property type="evidence" value="ECO:0007669"/>
    <property type="project" value="TreeGrafter"/>
</dbReference>
<dbReference type="Pfam" id="PF15350">
    <property type="entry name" value="ETAA1"/>
    <property type="match status" value="1"/>
</dbReference>
<dbReference type="GeneTree" id="ENSGT00390000009597"/>
<name>A0A3B5K9V6_TAKRU</name>
<dbReference type="CTD" id="100005357"/>
<evidence type="ECO:0000256" key="1">
    <source>
        <dbReference type="SAM" id="MobiDB-lite"/>
    </source>
</evidence>
<dbReference type="OMA" id="QHAAFKR"/>
<reference evidence="2 3" key="1">
    <citation type="journal article" date="2011" name="Genome Biol. Evol.">
        <title>Integration of the genetic map and genome assembly of fugu facilitates insights into distinct features of genome evolution in teleosts and mammals.</title>
        <authorList>
            <person name="Kai W."/>
            <person name="Kikuchi K."/>
            <person name="Tohari S."/>
            <person name="Chew A.K."/>
            <person name="Tay A."/>
            <person name="Fujiwara A."/>
            <person name="Hosoya S."/>
            <person name="Suetake H."/>
            <person name="Naruse K."/>
            <person name="Brenner S."/>
            <person name="Suzuki Y."/>
            <person name="Venkatesh B."/>
        </authorList>
    </citation>
    <scope>NUCLEOTIDE SEQUENCE [LARGE SCALE GENOMIC DNA]</scope>
</reference>
<protein>
    <submittedName>
        <fullName evidence="2">ETAA1 activator of ATR kinase b</fullName>
    </submittedName>
</protein>
<dbReference type="KEGG" id="tru:101073437"/>
<evidence type="ECO:0000313" key="2">
    <source>
        <dbReference type="Ensembl" id="ENSTRUP00000054463.1"/>
    </source>
</evidence>
<sequence>MSDSASDAGTAEFNLLWRDVSTLCGSKIQNKKTEQQMSVAETSPQRKGLQSPKALNCRRFTGFYNGDSPGDVEPSQDIIWDSTSPTAATSGHRNTRVVEISDIVNRIAPKEIKQQAAESALLQWIGDSVPCTPDIPKHRVRRKCSRQNTVEDLVKLARQFDKNMQDRESLEGIHNNFNSSVSDCANTSKPKLRPADKMKGLQCSSSSDAVEAELQALFDCSTQKVSGRLSQGSSASARSQVVEGEPVAAHLVETGQTRLKASEKSVPAAEVKAAALGSNDDFDDDWENDDLLNDPLLLELTQNPPRLLDKFEPALQSYANTENSQSHSGFQSTTKTMCAHQPTAAKSKLTCSTLQELCPKPKTTHRSTFKLEPNPHFQAKNAYKPTVTDVQSKLQICPTNLATTKTLCKPDKTTDFKGDICEAADSLQGISDSLWDDGDDDTLLYQVCDSVERISNSQLDQVSFRHKKQYFLEERGQKGTTTVPIVTVTSSTKRESPRAFVRSNSLPATSSGAGSYRGWDIAMKAANKKSQMSQSLPGQHTALGTFNQSQDASGKCHTGNDGATKACMGAAKTSPTAFKRNFSDSAVTSNKVFVTSQATGKCSAADIERKKQEALARRRQRLQNGPKP</sequence>
<evidence type="ECO:0000313" key="3">
    <source>
        <dbReference type="Proteomes" id="UP000005226"/>
    </source>
</evidence>
<dbReference type="GO" id="GO:0043539">
    <property type="term" value="F:protein serine/threonine kinase activator activity"/>
    <property type="evidence" value="ECO:0007669"/>
    <property type="project" value="TreeGrafter"/>
</dbReference>
<dbReference type="RefSeq" id="XP_003963908.1">
    <property type="nucleotide sequence ID" value="XM_003963859.3"/>
</dbReference>
<dbReference type="Ensembl" id="ENSTRUT00000051712.2">
    <property type="protein sequence ID" value="ENSTRUP00000054463.1"/>
    <property type="gene ID" value="ENSTRUG00000022857.2"/>
</dbReference>
<feature type="compositionally biased region" description="Polar residues" evidence="1">
    <location>
        <begin position="35"/>
        <end position="45"/>
    </location>
</feature>
<feature type="region of interest" description="Disordered" evidence="1">
    <location>
        <begin position="29"/>
        <end position="51"/>
    </location>
</feature>
<gene>
    <name evidence="2" type="primary">etaa1b</name>
</gene>
<reference evidence="2" key="2">
    <citation type="submission" date="2025-08" db="UniProtKB">
        <authorList>
            <consortium name="Ensembl"/>
        </authorList>
    </citation>
    <scope>IDENTIFICATION</scope>
</reference>
<accession>A0A3B5K9V6</accession>
<dbReference type="OrthoDB" id="9378993at2759"/>
<proteinExistence type="predicted"/>
<dbReference type="InterPro" id="IPR029406">
    <property type="entry name" value="ETAA1"/>
</dbReference>
<dbReference type="GO" id="GO:0043596">
    <property type="term" value="C:nuclear replication fork"/>
    <property type="evidence" value="ECO:0007669"/>
    <property type="project" value="TreeGrafter"/>
</dbReference>
<dbReference type="PANTHER" id="PTHR16434">
    <property type="entry name" value="EWING'S TUMOR-ASSOCIATED ANTIGEN 1 ETAA1"/>
    <property type="match status" value="1"/>
</dbReference>
<dbReference type="InParanoid" id="A0A3B5K9V6"/>
<dbReference type="PANTHER" id="PTHR16434:SF3">
    <property type="entry name" value="EWING'S TUMOR-ASSOCIATED ANTIGEN 1"/>
    <property type="match status" value="1"/>
</dbReference>
<dbReference type="GO" id="GO:0006974">
    <property type="term" value="P:DNA damage response"/>
    <property type="evidence" value="ECO:0007669"/>
    <property type="project" value="TreeGrafter"/>
</dbReference>
<keyword evidence="3" id="KW-1185">Reference proteome</keyword>
<organism evidence="2 3">
    <name type="scientific">Takifugu rubripes</name>
    <name type="common">Japanese pufferfish</name>
    <name type="synonym">Fugu rubripes</name>
    <dbReference type="NCBI Taxonomy" id="31033"/>
    <lineage>
        <taxon>Eukaryota</taxon>
        <taxon>Metazoa</taxon>
        <taxon>Chordata</taxon>
        <taxon>Craniata</taxon>
        <taxon>Vertebrata</taxon>
        <taxon>Euteleostomi</taxon>
        <taxon>Actinopterygii</taxon>
        <taxon>Neopterygii</taxon>
        <taxon>Teleostei</taxon>
        <taxon>Neoteleostei</taxon>
        <taxon>Acanthomorphata</taxon>
        <taxon>Eupercaria</taxon>
        <taxon>Tetraodontiformes</taxon>
        <taxon>Tetradontoidea</taxon>
        <taxon>Tetraodontidae</taxon>
        <taxon>Takifugu</taxon>
    </lineage>
</organism>
<dbReference type="GeneID" id="101073437"/>
<dbReference type="STRING" id="31033.ENSTRUP00000054463"/>
<dbReference type="GO" id="GO:2000001">
    <property type="term" value="P:regulation of DNA damage checkpoint"/>
    <property type="evidence" value="ECO:0007669"/>
    <property type="project" value="TreeGrafter"/>
</dbReference>
<dbReference type="AlphaFoldDB" id="A0A3B5K9V6"/>